<reference evidence="1" key="1">
    <citation type="submission" date="2020-03" db="EMBL/GenBank/DDBJ databases">
        <authorList>
            <person name="Weist P."/>
        </authorList>
    </citation>
    <scope>NUCLEOTIDE SEQUENCE</scope>
</reference>
<comment type="caution">
    <text evidence="1">The sequence shown here is derived from an EMBL/GenBank/DDBJ whole genome shotgun (WGS) entry which is preliminary data.</text>
</comment>
<evidence type="ECO:0000313" key="2">
    <source>
        <dbReference type="Proteomes" id="UP001153269"/>
    </source>
</evidence>
<name>A0A9N7YTD8_PLEPL</name>
<proteinExistence type="predicted"/>
<dbReference type="AlphaFoldDB" id="A0A9N7YTD8"/>
<dbReference type="Proteomes" id="UP001153269">
    <property type="component" value="Unassembled WGS sequence"/>
</dbReference>
<dbReference type="EMBL" id="CADEAL010002241">
    <property type="protein sequence ID" value="CAB1439172.1"/>
    <property type="molecule type" value="Genomic_DNA"/>
</dbReference>
<accession>A0A9N7YTD8</accession>
<protein>
    <submittedName>
        <fullName evidence="1">Uncharacterized protein</fullName>
    </submittedName>
</protein>
<evidence type="ECO:0000313" key="1">
    <source>
        <dbReference type="EMBL" id="CAB1439172.1"/>
    </source>
</evidence>
<sequence length="206" mass="23265">ARMANAIRMTASLPNPIGRQPHSMVGIDSTDTPKKWVMRMQQPSASLQDPIRIDFMAAIIPLKLEGDLATSNISWRNRRISRGPGPTFEPEEKRKEKVQWAGYKRSQQTGSLHGHLDGEMLTQIIMWHLTIQREAKALPVATTCSFNSFARKEDTYCTSAASHIPATKKRRLAWSNTPLPPTRSVSKWLRKQMGRANVASFQQPVF</sequence>
<organism evidence="1 2">
    <name type="scientific">Pleuronectes platessa</name>
    <name type="common">European plaice</name>
    <dbReference type="NCBI Taxonomy" id="8262"/>
    <lineage>
        <taxon>Eukaryota</taxon>
        <taxon>Metazoa</taxon>
        <taxon>Chordata</taxon>
        <taxon>Craniata</taxon>
        <taxon>Vertebrata</taxon>
        <taxon>Euteleostomi</taxon>
        <taxon>Actinopterygii</taxon>
        <taxon>Neopterygii</taxon>
        <taxon>Teleostei</taxon>
        <taxon>Neoteleostei</taxon>
        <taxon>Acanthomorphata</taxon>
        <taxon>Carangaria</taxon>
        <taxon>Pleuronectiformes</taxon>
        <taxon>Pleuronectoidei</taxon>
        <taxon>Pleuronectidae</taxon>
        <taxon>Pleuronectes</taxon>
    </lineage>
</organism>
<gene>
    <name evidence="1" type="ORF">PLEPLA_LOCUS26997</name>
</gene>
<keyword evidence="2" id="KW-1185">Reference proteome</keyword>
<feature type="non-terminal residue" evidence="1">
    <location>
        <position position="206"/>
    </location>
</feature>